<keyword evidence="2" id="KW-1185">Reference proteome</keyword>
<name>A0AAP0ER09_9MAGN</name>
<organism evidence="1 2">
    <name type="scientific">Stephania japonica</name>
    <dbReference type="NCBI Taxonomy" id="461633"/>
    <lineage>
        <taxon>Eukaryota</taxon>
        <taxon>Viridiplantae</taxon>
        <taxon>Streptophyta</taxon>
        <taxon>Embryophyta</taxon>
        <taxon>Tracheophyta</taxon>
        <taxon>Spermatophyta</taxon>
        <taxon>Magnoliopsida</taxon>
        <taxon>Ranunculales</taxon>
        <taxon>Menispermaceae</taxon>
        <taxon>Menispermoideae</taxon>
        <taxon>Cissampelideae</taxon>
        <taxon>Stephania</taxon>
    </lineage>
</organism>
<evidence type="ECO:0000313" key="1">
    <source>
        <dbReference type="EMBL" id="KAK9096427.1"/>
    </source>
</evidence>
<dbReference type="Proteomes" id="UP001417504">
    <property type="component" value="Unassembled WGS sequence"/>
</dbReference>
<dbReference type="AlphaFoldDB" id="A0AAP0ER09"/>
<dbReference type="EMBL" id="JBBNAE010000009">
    <property type="protein sequence ID" value="KAK9096427.1"/>
    <property type="molecule type" value="Genomic_DNA"/>
</dbReference>
<comment type="caution">
    <text evidence="1">The sequence shown here is derived from an EMBL/GenBank/DDBJ whole genome shotgun (WGS) entry which is preliminary data.</text>
</comment>
<proteinExistence type="predicted"/>
<accession>A0AAP0ER09</accession>
<gene>
    <name evidence="1" type="ORF">Sjap_021924</name>
</gene>
<evidence type="ECO:0000313" key="2">
    <source>
        <dbReference type="Proteomes" id="UP001417504"/>
    </source>
</evidence>
<sequence length="60" mass="6940">MRGANWGTKEEYLFIRERALVCPMSSSSSPYIARRRSRANVLPVSLQKFDRHSSSLSRRP</sequence>
<reference evidence="1 2" key="1">
    <citation type="submission" date="2024-01" db="EMBL/GenBank/DDBJ databases">
        <title>Genome assemblies of Stephania.</title>
        <authorList>
            <person name="Yang L."/>
        </authorList>
    </citation>
    <scope>NUCLEOTIDE SEQUENCE [LARGE SCALE GENOMIC DNA]</scope>
    <source>
        <strain evidence="1">QJT</strain>
        <tissue evidence="1">Leaf</tissue>
    </source>
</reference>
<protein>
    <submittedName>
        <fullName evidence="1">Uncharacterized protein</fullName>
    </submittedName>
</protein>